<dbReference type="InterPro" id="IPR045670">
    <property type="entry name" value="DUF5916"/>
</dbReference>
<protein>
    <recommendedName>
        <fullName evidence="1">DUF5916 domain-containing protein</fullName>
    </recommendedName>
</protein>
<reference evidence="2 3" key="1">
    <citation type="submission" date="2020-03" db="EMBL/GenBank/DDBJ databases">
        <title>Salinimicrobium sp. nov, isolated from SCS.</title>
        <authorList>
            <person name="Cao W.R."/>
        </authorList>
    </citation>
    <scope>NUCLEOTIDE SEQUENCE [LARGE SCALE GENOMIC DNA]</scope>
    <source>
        <strain evidence="3">J15B91</strain>
    </source>
</reference>
<sequence length="125" mass="14911">ISKINGKNRFQTGVDLRTRDYNINDLGYSSSTNYLTYFAGYNYRLLQPKGFLNNMFLNFNLQHLRRLETDLYSRFVFNFNSSFTTKKFWNFGGGFETTPFGTQDIYEPRVEGRHFDIPTYYDVWV</sequence>
<organism evidence="2 3">
    <name type="scientific">Salinimicrobium oceani</name>
    <dbReference type="NCBI Taxonomy" id="2722702"/>
    <lineage>
        <taxon>Bacteria</taxon>
        <taxon>Pseudomonadati</taxon>
        <taxon>Bacteroidota</taxon>
        <taxon>Flavobacteriia</taxon>
        <taxon>Flavobacteriales</taxon>
        <taxon>Flavobacteriaceae</taxon>
        <taxon>Salinimicrobium</taxon>
    </lineage>
</organism>
<evidence type="ECO:0000313" key="3">
    <source>
        <dbReference type="Proteomes" id="UP000703674"/>
    </source>
</evidence>
<proteinExistence type="predicted"/>
<feature type="domain" description="DUF5916" evidence="1">
    <location>
        <begin position="2"/>
        <end position="125"/>
    </location>
</feature>
<feature type="non-terminal residue" evidence="2">
    <location>
        <position position="1"/>
    </location>
</feature>
<name>A0ABX1D498_9FLAO</name>
<accession>A0ABX1D498</accession>
<dbReference type="EMBL" id="JAAVJR010000989">
    <property type="protein sequence ID" value="NJW55280.1"/>
    <property type="molecule type" value="Genomic_DNA"/>
</dbReference>
<evidence type="ECO:0000313" key="2">
    <source>
        <dbReference type="EMBL" id="NJW55280.1"/>
    </source>
</evidence>
<feature type="non-terminal residue" evidence="2">
    <location>
        <position position="125"/>
    </location>
</feature>
<evidence type="ECO:0000259" key="1">
    <source>
        <dbReference type="Pfam" id="PF19313"/>
    </source>
</evidence>
<gene>
    <name evidence="2" type="ORF">HC175_20400</name>
</gene>
<dbReference type="Proteomes" id="UP000703674">
    <property type="component" value="Unassembled WGS sequence"/>
</dbReference>
<dbReference type="Pfam" id="PF19313">
    <property type="entry name" value="DUF5916"/>
    <property type="match status" value="1"/>
</dbReference>
<comment type="caution">
    <text evidence="2">The sequence shown here is derived from an EMBL/GenBank/DDBJ whole genome shotgun (WGS) entry which is preliminary data.</text>
</comment>
<keyword evidence="3" id="KW-1185">Reference proteome</keyword>
<dbReference type="RefSeq" id="WP_235942713.1">
    <property type="nucleotide sequence ID" value="NZ_JAAVJR010000989.1"/>
</dbReference>